<comment type="similarity">
    <text evidence="9">Belongs to the ABC transporter superfamily. Drug exporter-1 (DrugE1) (TC 3.A.1.105) family.</text>
</comment>
<proteinExistence type="inferred from homology"/>
<dbReference type="SUPFAM" id="SSF52540">
    <property type="entry name" value="P-loop containing nucleoside triphosphate hydrolases"/>
    <property type="match status" value="1"/>
</dbReference>
<keyword evidence="12" id="KW-1185">Reference proteome</keyword>
<keyword evidence="7" id="KW-1278">Translocase</keyword>
<dbReference type="InterPro" id="IPR003593">
    <property type="entry name" value="AAA+_ATPase"/>
</dbReference>
<dbReference type="InterPro" id="IPR017871">
    <property type="entry name" value="ABC_transporter-like_CS"/>
</dbReference>
<keyword evidence="8" id="KW-0472">Membrane</keyword>
<keyword evidence="3" id="KW-0536">Nodulation</keyword>
<dbReference type="Pfam" id="PF00005">
    <property type="entry name" value="ABC_tran"/>
    <property type="match status" value="1"/>
</dbReference>
<dbReference type="Gene3D" id="3.40.50.300">
    <property type="entry name" value="P-loop containing nucleotide triphosphate hydrolases"/>
    <property type="match status" value="1"/>
</dbReference>
<evidence type="ECO:0000256" key="4">
    <source>
        <dbReference type="ARBA" id="ARBA00022475"/>
    </source>
</evidence>
<dbReference type="KEGG" id="gms:SOIL9_14450"/>
<dbReference type="NCBIfam" id="TIGR01188">
    <property type="entry name" value="drrA"/>
    <property type="match status" value="1"/>
</dbReference>
<evidence type="ECO:0000256" key="9">
    <source>
        <dbReference type="ARBA" id="ARBA00049985"/>
    </source>
</evidence>
<protein>
    <recommendedName>
        <fullName evidence="10">ABC transporter domain-containing protein</fullName>
    </recommendedName>
</protein>
<dbReference type="PROSITE" id="PS50893">
    <property type="entry name" value="ABC_TRANSPORTER_2"/>
    <property type="match status" value="1"/>
</dbReference>
<dbReference type="GO" id="GO:1900753">
    <property type="term" value="P:doxorubicin transport"/>
    <property type="evidence" value="ECO:0007669"/>
    <property type="project" value="InterPro"/>
</dbReference>
<dbReference type="PROSITE" id="PS00211">
    <property type="entry name" value="ABC_TRANSPORTER_1"/>
    <property type="match status" value="1"/>
</dbReference>
<sequence>MIRVHELTKTFGEVTAVAGITFAVEPGEIFAFLGPNGAGKTTTIQMLTTLLRPTSGSITIDGLDPATHPLEVRRRFGIVFQDPSLDHDLTARENMDLHGVLYHVPRKVRVERTQTLLTLFELWDRRNDRVKTFSGGMKRRLEIARGLLHTPKILFLDEPTLGLDPQSRNQLWTHVKHLNGTEGVTVFLTTHYMDEAERVAGRIAIIDHGRIVAQGSPQELKQQTGTESLEQAFLALTGTSIRDESAGSADQMRQMARMWRK</sequence>
<dbReference type="PANTHER" id="PTHR43582">
    <property type="entry name" value="LINEARMYCIN RESISTANCE ATP-BINDING PROTEIN LNRL"/>
    <property type="match status" value="1"/>
</dbReference>
<keyword evidence="2" id="KW-0813">Transport</keyword>
<evidence type="ECO:0000256" key="1">
    <source>
        <dbReference type="ARBA" id="ARBA00004413"/>
    </source>
</evidence>
<keyword evidence="6 11" id="KW-0067">ATP-binding</keyword>
<keyword evidence="4" id="KW-1003">Cell membrane</keyword>
<gene>
    <name evidence="11" type="ORF">SOIL9_14450</name>
</gene>
<dbReference type="RefSeq" id="WP_162670578.1">
    <property type="nucleotide sequence ID" value="NZ_LR593886.1"/>
</dbReference>
<evidence type="ECO:0000256" key="5">
    <source>
        <dbReference type="ARBA" id="ARBA00022741"/>
    </source>
</evidence>
<evidence type="ECO:0000256" key="8">
    <source>
        <dbReference type="ARBA" id="ARBA00023136"/>
    </source>
</evidence>
<dbReference type="EMBL" id="LR593886">
    <property type="protein sequence ID" value="VTR96269.1"/>
    <property type="molecule type" value="Genomic_DNA"/>
</dbReference>
<organism evidence="11 12">
    <name type="scientific">Gemmata massiliana</name>
    <dbReference type="NCBI Taxonomy" id="1210884"/>
    <lineage>
        <taxon>Bacteria</taxon>
        <taxon>Pseudomonadati</taxon>
        <taxon>Planctomycetota</taxon>
        <taxon>Planctomycetia</taxon>
        <taxon>Gemmatales</taxon>
        <taxon>Gemmataceae</taxon>
        <taxon>Gemmata</taxon>
    </lineage>
</organism>
<dbReference type="SMART" id="SM00382">
    <property type="entry name" value="AAA"/>
    <property type="match status" value="1"/>
</dbReference>
<evidence type="ECO:0000313" key="11">
    <source>
        <dbReference type="EMBL" id="VTR96269.1"/>
    </source>
</evidence>
<evidence type="ECO:0000259" key="10">
    <source>
        <dbReference type="PROSITE" id="PS50893"/>
    </source>
</evidence>
<dbReference type="GO" id="GO:0005524">
    <property type="term" value="F:ATP binding"/>
    <property type="evidence" value="ECO:0007669"/>
    <property type="project" value="UniProtKB-KW"/>
</dbReference>
<dbReference type="Proteomes" id="UP000464178">
    <property type="component" value="Chromosome"/>
</dbReference>
<accession>A0A6P2D556</accession>
<dbReference type="InterPro" id="IPR005894">
    <property type="entry name" value="DrrA"/>
</dbReference>
<name>A0A6P2D556_9BACT</name>
<evidence type="ECO:0000256" key="7">
    <source>
        <dbReference type="ARBA" id="ARBA00022967"/>
    </source>
</evidence>
<dbReference type="GO" id="GO:0005886">
    <property type="term" value="C:plasma membrane"/>
    <property type="evidence" value="ECO:0007669"/>
    <property type="project" value="UniProtKB-SubCell"/>
</dbReference>
<comment type="subcellular location">
    <subcellularLocation>
        <location evidence="1">Cell membrane</location>
        <topology evidence="1">Peripheral membrane protein</topology>
        <orientation evidence="1">Cytoplasmic side</orientation>
    </subcellularLocation>
</comment>
<dbReference type="FunFam" id="3.40.50.300:FF:000589">
    <property type="entry name" value="ABC transporter, ATP-binding subunit"/>
    <property type="match status" value="1"/>
</dbReference>
<dbReference type="GO" id="GO:0043215">
    <property type="term" value="P:daunorubicin transport"/>
    <property type="evidence" value="ECO:0007669"/>
    <property type="project" value="InterPro"/>
</dbReference>
<dbReference type="AlphaFoldDB" id="A0A6P2D556"/>
<keyword evidence="5" id="KW-0547">Nucleotide-binding</keyword>
<dbReference type="PANTHER" id="PTHR43582:SF4">
    <property type="entry name" value="ANTIBIOTIC RESISTANCE ABC TRANSPORTER ATP-BINDING PROTEIN"/>
    <property type="match status" value="1"/>
</dbReference>
<evidence type="ECO:0000256" key="3">
    <source>
        <dbReference type="ARBA" id="ARBA00022458"/>
    </source>
</evidence>
<dbReference type="InterPro" id="IPR027417">
    <property type="entry name" value="P-loop_NTPase"/>
</dbReference>
<dbReference type="InterPro" id="IPR003439">
    <property type="entry name" value="ABC_transporter-like_ATP-bd"/>
</dbReference>
<evidence type="ECO:0000256" key="2">
    <source>
        <dbReference type="ARBA" id="ARBA00022448"/>
    </source>
</evidence>
<evidence type="ECO:0000313" key="12">
    <source>
        <dbReference type="Proteomes" id="UP000464178"/>
    </source>
</evidence>
<evidence type="ECO:0000256" key="6">
    <source>
        <dbReference type="ARBA" id="ARBA00022840"/>
    </source>
</evidence>
<dbReference type="GO" id="GO:0016887">
    <property type="term" value="F:ATP hydrolysis activity"/>
    <property type="evidence" value="ECO:0007669"/>
    <property type="project" value="InterPro"/>
</dbReference>
<reference evidence="11 12" key="1">
    <citation type="submission" date="2019-05" db="EMBL/GenBank/DDBJ databases">
        <authorList>
            <consortium name="Science for Life Laboratories"/>
        </authorList>
    </citation>
    <scope>NUCLEOTIDE SEQUENCE [LARGE SCALE GENOMIC DNA]</scope>
    <source>
        <strain evidence="11">Soil9</strain>
    </source>
</reference>
<feature type="domain" description="ABC transporter" evidence="10">
    <location>
        <begin position="2"/>
        <end position="233"/>
    </location>
</feature>